<dbReference type="FunFam" id="3.40.50.1970:FF:000003">
    <property type="entry name" value="Alcohol dehydrogenase, iron-containing"/>
    <property type="match status" value="1"/>
</dbReference>
<accession>A0A0B6AGM3</accession>
<dbReference type="PANTHER" id="PTHR11496:SF102">
    <property type="entry name" value="ALCOHOL DEHYDROGENASE 4"/>
    <property type="match status" value="1"/>
</dbReference>
<sequence>MGIYELLVPRTVLYGEGSFSKIGEQAALLGTKALLISDDVMVKAGNVETCRRYLAETGMDCAVYTGVNSEPTDIHLDEALVICKTEQCDVVIALGGGSCIDTGKAVAIMMTNEGHLRTYFQNQQDFQDSPLPLVAVPTTAGTGSEVTKATVITDTAYDVKMMLARPQLLPDTAIVDPLLTLSCPKHVTAATGIDALSHAVEAYLSKKAHPFTDSLALQAIELIMKNIRLVYRNGENVQARNEMAYASMLAGMAFSNSSVALVHGMSRPIGALFHVPHGISNAMLLPAVLDYTKEASIDRLGEIGQALFPNVSYTKKEGADVLIEAIKQLCIDLEIPNLQSWGIDRQLFYAAVEKMAADAIQSGSPANHPVVPTAEEIIQLYYTCYEYEFKSALYKK</sequence>
<keyword evidence="2" id="KW-0560">Oxidoreductase</keyword>
<evidence type="ECO:0000313" key="7">
    <source>
        <dbReference type="Proteomes" id="UP000031829"/>
    </source>
</evidence>
<evidence type="ECO:0000313" key="6">
    <source>
        <dbReference type="EMBL" id="AJI24030.1"/>
    </source>
</evidence>
<dbReference type="Gene3D" id="1.20.1090.10">
    <property type="entry name" value="Dehydroquinate synthase-like - alpha domain"/>
    <property type="match status" value="1"/>
</dbReference>
<evidence type="ECO:0000256" key="3">
    <source>
        <dbReference type="ARBA" id="ARBA00023027"/>
    </source>
</evidence>
<dbReference type="Gene3D" id="3.40.50.1970">
    <property type="match status" value="1"/>
</dbReference>
<dbReference type="GO" id="GO:0046872">
    <property type="term" value="F:metal ion binding"/>
    <property type="evidence" value="ECO:0007669"/>
    <property type="project" value="InterPro"/>
</dbReference>
<dbReference type="RefSeq" id="WP_016764397.1">
    <property type="nucleotide sequence ID" value="NZ_BCVB01000010.1"/>
</dbReference>
<evidence type="ECO:0000256" key="1">
    <source>
        <dbReference type="ARBA" id="ARBA00007358"/>
    </source>
</evidence>
<comment type="similarity">
    <text evidence="1">Belongs to the iron-containing alcohol dehydrogenase family.</text>
</comment>
<dbReference type="SUPFAM" id="SSF56796">
    <property type="entry name" value="Dehydroquinate synthase-like"/>
    <property type="match status" value="1"/>
</dbReference>
<dbReference type="GeneID" id="93643071"/>
<dbReference type="Proteomes" id="UP000031829">
    <property type="component" value="Chromosome"/>
</dbReference>
<dbReference type="CDD" id="cd08194">
    <property type="entry name" value="Fe-ADH-like"/>
    <property type="match status" value="1"/>
</dbReference>
<dbReference type="EMBL" id="CP009920">
    <property type="protein sequence ID" value="AJI24030.1"/>
    <property type="molecule type" value="Genomic_DNA"/>
</dbReference>
<dbReference type="InterPro" id="IPR039697">
    <property type="entry name" value="Alcohol_dehydrogenase_Fe"/>
</dbReference>
<gene>
    <name evidence="6" type="ORF">BG04_5108</name>
</gene>
<evidence type="ECO:0000259" key="5">
    <source>
        <dbReference type="Pfam" id="PF25137"/>
    </source>
</evidence>
<dbReference type="AlphaFoldDB" id="A0A0B6AGM3"/>
<reference evidence="6 7" key="1">
    <citation type="journal article" date="2015" name="Genome Announc.">
        <title>Complete genome sequences for 35 biothreat assay-relevant bacillus species.</title>
        <authorList>
            <person name="Johnson S.L."/>
            <person name="Daligault H.E."/>
            <person name="Davenport K.W."/>
            <person name="Jaissle J."/>
            <person name="Frey K.G."/>
            <person name="Ladner J.T."/>
            <person name="Broomall S.M."/>
            <person name="Bishop-Lilly K.A."/>
            <person name="Bruce D.C."/>
            <person name="Gibbons H.S."/>
            <person name="Coyne S.R."/>
            <person name="Lo C.C."/>
            <person name="Meincke L."/>
            <person name="Munk A.C."/>
            <person name="Koroleva G.I."/>
            <person name="Rosenzweig C.N."/>
            <person name="Palacios G.F."/>
            <person name="Redden C.L."/>
            <person name="Minogue T.D."/>
            <person name="Chain P.S."/>
        </authorList>
    </citation>
    <scope>NUCLEOTIDE SEQUENCE [LARGE SCALE GENOMIC DNA]</scope>
    <source>
        <strain evidence="7">ATCC 14581 / DSM 32 / JCM 2506 / NBRC 15308 / NCIMB 9376 / NCTC 10342 / NRRL B-14308 / VKM B-512</strain>
    </source>
</reference>
<dbReference type="PROSITE" id="PS00913">
    <property type="entry name" value="ADH_IRON_1"/>
    <property type="match status" value="1"/>
</dbReference>
<name>A0A0B6AGM3_PRIM2</name>
<dbReference type="Pfam" id="PF00465">
    <property type="entry name" value="Fe-ADH"/>
    <property type="match status" value="1"/>
</dbReference>
<evidence type="ECO:0000259" key="4">
    <source>
        <dbReference type="Pfam" id="PF00465"/>
    </source>
</evidence>
<feature type="domain" description="Alcohol dehydrogenase iron-type/glycerol dehydrogenase GldA" evidence="4">
    <location>
        <begin position="9"/>
        <end position="177"/>
    </location>
</feature>
<dbReference type="InterPro" id="IPR001670">
    <property type="entry name" value="ADH_Fe/GldA"/>
</dbReference>
<evidence type="ECO:0000256" key="2">
    <source>
        <dbReference type="ARBA" id="ARBA00023002"/>
    </source>
</evidence>
<dbReference type="HOGENOM" id="CLU_007207_0_0_9"/>
<dbReference type="InterPro" id="IPR056798">
    <property type="entry name" value="ADH_Fe_C"/>
</dbReference>
<dbReference type="PANTHER" id="PTHR11496">
    <property type="entry name" value="ALCOHOL DEHYDROGENASE"/>
    <property type="match status" value="1"/>
</dbReference>
<dbReference type="InterPro" id="IPR018211">
    <property type="entry name" value="ADH_Fe_CS"/>
</dbReference>
<keyword evidence="3" id="KW-0520">NAD</keyword>
<dbReference type="FunFam" id="1.20.1090.10:FF:000001">
    <property type="entry name" value="Aldehyde-alcohol dehydrogenase"/>
    <property type="match status" value="1"/>
</dbReference>
<organism evidence="6 7">
    <name type="scientific">Priestia megaterium (strain ATCC 14581 / DSM 32 / CCUG 1817 / JCM 2506 / NBRC 15308 / NCIMB 9376 / NCTC 10342 / NRRL B-14308 / VKM B-512 / Ford 19)</name>
    <name type="common">Bacillus megaterium</name>
    <dbReference type="NCBI Taxonomy" id="1348623"/>
    <lineage>
        <taxon>Bacteria</taxon>
        <taxon>Bacillati</taxon>
        <taxon>Bacillota</taxon>
        <taxon>Bacilli</taxon>
        <taxon>Bacillales</taxon>
        <taxon>Bacillaceae</taxon>
        <taxon>Priestia</taxon>
    </lineage>
</organism>
<dbReference type="KEGG" id="bmeg:BG04_5108"/>
<protein>
    <submittedName>
        <fullName evidence="6">Iron-containing alcohol dehydrogenase family protein</fullName>
    </submittedName>
</protein>
<proteinExistence type="inferred from homology"/>
<feature type="domain" description="Fe-containing alcohol dehydrogenase-like C-terminal" evidence="5">
    <location>
        <begin position="188"/>
        <end position="383"/>
    </location>
</feature>
<dbReference type="GO" id="GO:0004022">
    <property type="term" value="F:alcohol dehydrogenase (NAD+) activity"/>
    <property type="evidence" value="ECO:0007669"/>
    <property type="project" value="TreeGrafter"/>
</dbReference>
<dbReference type="Pfam" id="PF25137">
    <property type="entry name" value="ADH_Fe_C"/>
    <property type="match status" value="1"/>
</dbReference>